<sequence>MQIMKTILVVDDDSRMLKLLNMYLAPVYKVYSAKGGSIAIEFLKNHKPDLIILDYKMPGLDGPATFDIIKGMDGCDKIPVIFLTGVTNKHLIKECMDKKPAGYLVKPVAREELLAKAGEILEKFID</sequence>
<name>D4RX51_9FIRM</name>
<accession>D4RX51</accession>
<dbReference type="eggNOG" id="COG0745">
    <property type="taxonomic scope" value="Bacteria"/>
</dbReference>
<dbReference type="InterPro" id="IPR001789">
    <property type="entry name" value="Sig_transdc_resp-reg_receiver"/>
</dbReference>
<dbReference type="CDD" id="cd00156">
    <property type="entry name" value="REC"/>
    <property type="match status" value="1"/>
</dbReference>
<dbReference type="EMBL" id="ABWN01000018">
    <property type="protein sequence ID" value="EFF69491.1"/>
    <property type="molecule type" value="Genomic_DNA"/>
</dbReference>
<feature type="modified residue" description="4-aspartylphosphate" evidence="4">
    <location>
        <position position="54"/>
    </location>
</feature>
<evidence type="ECO:0000259" key="5">
    <source>
        <dbReference type="PROSITE" id="PS50110"/>
    </source>
</evidence>
<proteinExistence type="predicted"/>
<keyword evidence="2 4" id="KW-0597">Phosphoprotein</keyword>
<organism evidence="6 7">
    <name type="scientific">Eshraghiella crossota DSM 2876</name>
    <dbReference type="NCBI Taxonomy" id="511680"/>
    <lineage>
        <taxon>Bacteria</taxon>
        <taxon>Bacillati</taxon>
        <taxon>Bacillota</taxon>
        <taxon>Clostridia</taxon>
        <taxon>Lachnospirales</taxon>
        <taxon>Lachnospiraceae</taxon>
        <taxon>Eshraghiella</taxon>
    </lineage>
</organism>
<dbReference type="SUPFAM" id="SSF52172">
    <property type="entry name" value="CheY-like"/>
    <property type="match status" value="1"/>
</dbReference>
<protein>
    <recommendedName>
        <fullName evidence="1">Stage 0 sporulation protein A homolog</fullName>
    </recommendedName>
</protein>
<dbReference type="STRING" id="45851.BHV86_07750"/>
<dbReference type="PROSITE" id="PS50110">
    <property type="entry name" value="RESPONSE_REGULATORY"/>
    <property type="match status" value="1"/>
</dbReference>
<dbReference type="PANTHER" id="PTHR44591:SF3">
    <property type="entry name" value="RESPONSE REGULATORY DOMAIN-CONTAINING PROTEIN"/>
    <property type="match status" value="1"/>
</dbReference>
<dbReference type="SMART" id="SM00448">
    <property type="entry name" value="REC"/>
    <property type="match status" value="1"/>
</dbReference>
<dbReference type="Proteomes" id="UP000006238">
    <property type="component" value="Unassembled WGS sequence"/>
</dbReference>
<dbReference type="HOGENOM" id="CLU_000445_69_11_9"/>
<evidence type="ECO:0000256" key="1">
    <source>
        <dbReference type="ARBA" id="ARBA00018672"/>
    </source>
</evidence>
<evidence type="ECO:0000256" key="3">
    <source>
        <dbReference type="ARBA" id="ARBA00024867"/>
    </source>
</evidence>
<evidence type="ECO:0000313" key="6">
    <source>
        <dbReference type="EMBL" id="EFF69491.1"/>
    </source>
</evidence>
<dbReference type="InterPro" id="IPR050595">
    <property type="entry name" value="Bact_response_regulator"/>
</dbReference>
<comment type="function">
    <text evidence="3">May play the central regulatory role in sporulation. It may be an element of the effector pathway responsible for the activation of sporulation genes in response to nutritional stress. Spo0A may act in concert with spo0H (a sigma factor) to control the expression of some genes that are critical to the sporulation process.</text>
</comment>
<dbReference type="GO" id="GO:0000160">
    <property type="term" value="P:phosphorelay signal transduction system"/>
    <property type="evidence" value="ECO:0007669"/>
    <property type="project" value="InterPro"/>
</dbReference>
<dbReference type="Gene3D" id="3.40.50.2300">
    <property type="match status" value="1"/>
</dbReference>
<dbReference type="AlphaFoldDB" id="D4RX51"/>
<gene>
    <name evidence="6" type="ORF">BUTYVIB_00402</name>
</gene>
<feature type="domain" description="Response regulatory" evidence="5">
    <location>
        <begin position="6"/>
        <end position="121"/>
    </location>
</feature>
<evidence type="ECO:0000256" key="4">
    <source>
        <dbReference type="PROSITE-ProRule" id="PRU00169"/>
    </source>
</evidence>
<evidence type="ECO:0000313" key="7">
    <source>
        <dbReference type="Proteomes" id="UP000006238"/>
    </source>
</evidence>
<dbReference type="Pfam" id="PF00072">
    <property type="entry name" value="Response_reg"/>
    <property type="match status" value="1"/>
</dbReference>
<dbReference type="PANTHER" id="PTHR44591">
    <property type="entry name" value="STRESS RESPONSE REGULATOR PROTEIN 1"/>
    <property type="match status" value="1"/>
</dbReference>
<keyword evidence="7" id="KW-1185">Reference proteome</keyword>
<reference evidence="6 7" key="1">
    <citation type="submission" date="2010-02" db="EMBL/GenBank/DDBJ databases">
        <authorList>
            <person name="Weinstock G."/>
            <person name="Sodergren E."/>
            <person name="Clifton S."/>
            <person name="Fulton L."/>
            <person name="Fulton B."/>
            <person name="Courtney L."/>
            <person name="Fronick C."/>
            <person name="Harrison M."/>
            <person name="Strong C."/>
            <person name="Farmer C."/>
            <person name="Delahaunty K."/>
            <person name="Markovic C."/>
            <person name="Hall O."/>
            <person name="Minx P."/>
            <person name="Tomlinson C."/>
            <person name="Mitreva M."/>
            <person name="Nelson J."/>
            <person name="Hou S."/>
            <person name="Wollam A."/>
            <person name="Pepin K.H."/>
            <person name="Johnson M."/>
            <person name="Bhonagiri V."/>
            <person name="Zhang X."/>
            <person name="Suruliraj S."/>
            <person name="Warren W."/>
            <person name="Chinwalla A."/>
            <person name="Mardis E.R."/>
            <person name="Wilson R.K."/>
        </authorList>
    </citation>
    <scope>NUCLEOTIDE SEQUENCE [LARGE SCALE GENOMIC DNA]</scope>
    <source>
        <strain evidence="6 7">DSM 2876</strain>
    </source>
</reference>
<dbReference type="InterPro" id="IPR011006">
    <property type="entry name" value="CheY-like_superfamily"/>
</dbReference>
<comment type="caution">
    <text evidence="6">The sequence shown here is derived from an EMBL/GenBank/DDBJ whole genome shotgun (WGS) entry which is preliminary data.</text>
</comment>
<evidence type="ECO:0000256" key="2">
    <source>
        <dbReference type="ARBA" id="ARBA00022553"/>
    </source>
</evidence>